<keyword evidence="3" id="KW-1185">Reference proteome</keyword>
<reference evidence="3" key="1">
    <citation type="journal article" date="2016" name="Nat. Commun.">
        <title>The Gonium pectorale genome demonstrates co-option of cell cycle regulation during the evolution of multicellularity.</title>
        <authorList>
            <person name="Hanschen E.R."/>
            <person name="Marriage T.N."/>
            <person name="Ferris P.J."/>
            <person name="Hamaji T."/>
            <person name="Toyoda A."/>
            <person name="Fujiyama A."/>
            <person name="Neme R."/>
            <person name="Noguchi H."/>
            <person name="Minakuchi Y."/>
            <person name="Suzuki M."/>
            <person name="Kawai-Toyooka H."/>
            <person name="Smith D.R."/>
            <person name="Sparks H."/>
            <person name="Anderson J."/>
            <person name="Bakaric R."/>
            <person name="Luria V."/>
            <person name="Karger A."/>
            <person name="Kirschner M.W."/>
            <person name="Durand P.M."/>
            <person name="Michod R.E."/>
            <person name="Nozaki H."/>
            <person name="Olson B.J."/>
        </authorList>
    </citation>
    <scope>NUCLEOTIDE SEQUENCE [LARGE SCALE GENOMIC DNA]</scope>
    <source>
        <strain evidence="3">NIES-2863</strain>
    </source>
</reference>
<evidence type="ECO:0000313" key="2">
    <source>
        <dbReference type="EMBL" id="KXZ45959.1"/>
    </source>
</evidence>
<accession>A0A150G7X8</accession>
<dbReference type="EMBL" id="LSYV01000050">
    <property type="protein sequence ID" value="KXZ45959.1"/>
    <property type="molecule type" value="Genomic_DNA"/>
</dbReference>
<protein>
    <submittedName>
        <fullName evidence="2">Uncharacterized protein</fullName>
    </submittedName>
</protein>
<proteinExistence type="predicted"/>
<dbReference type="Proteomes" id="UP000075714">
    <property type="component" value="Unassembled WGS sequence"/>
</dbReference>
<gene>
    <name evidence="2" type="ORF">GPECTOR_49g543</name>
</gene>
<dbReference type="AlphaFoldDB" id="A0A150G7X8"/>
<feature type="region of interest" description="Disordered" evidence="1">
    <location>
        <begin position="170"/>
        <end position="208"/>
    </location>
</feature>
<evidence type="ECO:0000256" key="1">
    <source>
        <dbReference type="SAM" id="MobiDB-lite"/>
    </source>
</evidence>
<sequence>MAKKARLLSFWDFDSGRGAEYDVSNLPDAPSARDGICEVVRESSQNRDLPSFSGVRVQLQARRKFAARGDGAGAAAPPADGGPLFTVRVGVSFATRRMLFAAAKPLAAAGIVFRDDLTPLGAALKSLRNDQFRRLQTAGRQPRWLGPLIEYRNDDGLFYMVDQYDVAETDPKVQERLARRPPPRGGPPRGGSSGAAGLVSGDAPRSVA</sequence>
<evidence type="ECO:0000313" key="3">
    <source>
        <dbReference type="Proteomes" id="UP000075714"/>
    </source>
</evidence>
<feature type="compositionally biased region" description="Low complexity" evidence="1">
    <location>
        <begin position="195"/>
        <end position="208"/>
    </location>
</feature>
<organism evidence="2 3">
    <name type="scientific">Gonium pectorale</name>
    <name type="common">Green alga</name>
    <dbReference type="NCBI Taxonomy" id="33097"/>
    <lineage>
        <taxon>Eukaryota</taxon>
        <taxon>Viridiplantae</taxon>
        <taxon>Chlorophyta</taxon>
        <taxon>core chlorophytes</taxon>
        <taxon>Chlorophyceae</taxon>
        <taxon>CS clade</taxon>
        <taxon>Chlamydomonadales</taxon>
        <taxon>Volvocaceae</taxon>
        <taxon>Gonium</taxon>
    </lineage>
</organism>
<name>A0A150G7X8_GONPE</name>
<comment type="caution">
    <text evidence="2">The sequence shown here is derived from an EMBL/GenBank/DDBJ whole genome shotgun (WGS) entry which is preliminary data.</text>
</comment>